<feature type="domain" description="OVATE" evidence="7">
    <location>
        <begin position="284"/>
        <end position="323"/>
    </location>
</feature>
<keyword evidence="2 6" id="KW-0678">Repressor</keyword>
<dbReference type="EMBL" id="CACTIH010001862">
    <property type="protein sequence ID" value="CAA2966481.1"/>
    <property type="molecule type" value="Genomic_DNA"/>
</dbReference>
<sequence length="323" mass="35380">MNRDQPGPKQNMATPSLSMGHPELLFNWPNLTHLILLHQFPRFITPKAAINPKFGTPPQDKKEVLVLRNEIGVLRRDLVELHTEVAVLRDDVAGFRGSVRGSVGETGVPRDWWATVAGINEVFDLVPEPGREGVEVESEVPEEAGMEVPEEVEMARAEEAGVEVPEEVGMTKGVEGGTGVPEGETGVPEGVTEEVAEGTPEVVVEGDEGVTEDERMLEMTDDDVVFMLEGATEYSSSSSWNTTTTATTFFDMPPASYSSDTESDIKSSRAVQGFGNIGGQSVVVEKNSDDPYLDFRQSMLQMILQKRFTQRMILENFLTVSCS</sequence>
<comment type="function">
    <text evidence="6">Transcriptional repressor that regulates multiple aspects of plant growth and development.</text>
</comment>
<keyword evidence="9" id="KW-1185">Reference proteome</keyword>
<comment type="caution">
    <text evidence="8">The sequence shown here is derived from an EMBL/GenBank/DDBJ whole genome shotgun (WGS) entry which is preliminary data.</text>
</comment>
<dbReference type="PANTHER" id="PTHR33057:SF70">
    <property type="entry name" value="TRANSCRIPTION REPRESSOR-RELATED"/>
    <property type="match status" value="1"/>
</dbReference>
<accession>A0A8S0QJY6</accession>
<evidence type="ECO:0000256" key="6">
    <source>
        <dbReference type="RuleBase" id="RU367028"/>
    </source>
</evidence>
<keyword evidence="5 6" id="KW-0539">Nucleus</keyword>
<reference evidence="8 9" key="1">
    <citation type="submission" date="2019-12" db="EMBL/GenBank/DDBJ databases">
        <authorList>
            <person name="Alioto T."/>
            <person name="Alioto T."/>
            <person name="Gomez Garrido J."/>
        </authorList>
    </citation>
    <scope>NUCLEOTIDE SEQUENCE [LARGE SCALE GENOMIC DNA]</scope>
</reference>
<protein>
    <recommendedName>
        <fullName evidence="6">Transcription repressor</fullName>
    </recommendedName>
    <alternativeName>
        <fullName evidence="6">Ovate family protein</fullName>
    </alternativeName>
</protein>
<dbReference type="InterPro" id="IPR038933">
    <property type="entry name" value="Ovate"/>
</dbReference>
<evidence type="ECO:0000256" key="5">
    <source>
        <dbReference type="ARBA" id="ARBA00023242"/>
    </source>
</evidence>
<evidence type="ECO:0000256" key="2">
    <source>
        <dbReference type="ARBA" id="ARBA00022491"/>
    </source>
</evidence>
<evidence type="ECO:0000256" key="3">
    <source>
        <dbReference type="ARBA" id="ARBA00023015"/>
    </source>
</evidence>
<dbReference type="PROSITE" id="PS51754">
    <property type="entry name" value="OVATE"/>
    <property type="match status" value="1"/>
</dbReference>
<comment type="subcellular location">
    <subcellularLocation>
        <location evidence="1 6">Nucleus</location>
    </subcellularLocation>
</comment>
<dbReference type="GO" id="GO:0045892">
    <property type="term" value="P:negative regulation of DNA-templated transcription"/>
    <property type="evidence" value="ECO:0007669"/>
    <property type="project" value="UniProtKB-UniRule"/>
</dbReference>
<dbReference type="Gramene" id="OE9A000533T1">
    <property type="protein sequence ID" value="OE9A000533C1"/>
    <property type="gene ID" value="OE9A000533"/>
</dbReference>
<dbReference type="GO" id="GO:0005634">
    <property type="term" value="C:nucleus"/>
    <property type="evidence" value="ECO:0007669"/>
    <property type="project" value="UniProtKB-SubCell"/>
</dbReference>
<dbReference type="PANTHER" id="PTHR33057">
    <property type="entry name" value="TRANSCRIPTION REPRESSOR OFP7-RELATED"/>
    <property type="match status" value="1"/>
</dbReference>
<name>A0A8S0QJY6_OLEEU</name>
<dbReference type="AlphaFoldDB" id="A0A8S0QJY6"/>
<evidence type="ECO:0000313" key="8">
    <source>
        <dbReference type="EMBL" id="CAA2966481.1"/>
    </source>
</evidence>
<evidence type="ECO:0000256" key="4">
    <source>
        <dbReference type="ARBA" id="ARBA00023163"/>
    </source>
</evidence>
<evidence type="ECO:0000256" key="1">
    <source>
        <dbReference type="ARBA" id="ARBA00004123"/>
    </source>
</evidence>
<keyword evidence="4 6" id="KW-0804">Transcription</keyword>
<proteinExistence type="predicted"/>
<evidence type="ECO:0000313" key="9">
    <source>
        <dbReference type="Proteomes" id="UP000594638"/>
    </source>
</evidence>
<evidence type="ECO:0000259" key="7">
    <source>
        <dbReference type="PROSITE" id="PS51754"/>
    </source>
</evidence>
<gene>
    <name evidence="8" type="ORF">OLEA9_A000533</name>
</gene>
<dbReference type="Pfam" id="PF04844">
    <property type="entry name" value="Ovate"/>
    <property type="match status" value="1"/>
</dbReference>
<dbReference type="OrthoDB" id="1928390at2759"/>
<dbReference type="Proteomes" id="UP000594638">
    <property type="component" value="Unassembled WGS sequence"/>
</dbReference>
<organism evidence="8 9">
    <name type="scientific">Olea europaea subsp. europaea</name>
    <dbReference type="NCBI Taxonomy" id="158383"/>
    <lineage>
        <taxon>Eukaryota</taxon>
        <taxon>Viridiplantae</taxon>
        <taxon>Streptophyta</taxon>
        <taxon>Embryophyta</taxon>
        <taxon>Tracheophyta</taxon>
        <taxon>Spermatophyta</taxon>
        <taxon>Magnoliopsida</taxon>
        <taxon>eudicotyledons</taxon>
        <taxon>Gunneridae</taxon>
        <taxon>Pentapetalae</taxon>
        <taxon>asterids</taxon>
        <taxon>lamiids</taxon>
        <taxon>Lamiales</taxon>
        <taxon>Oleaceae</taxon>
        <taxon>Oleeae</taxon>
        <taxon>Olea</taxon>
    </lineage>
</organism>
<keyword evidence="3 6" id="KW-0805">Transcription regulation</keyword>
<dbReference type="InterPro" id="IPR006458">
    <property type="entry name" value="Ovate_C"/>
</dbReference>